<dbReference type="PANTHER" id="PTHR47073">
    <property type="entry name" value="PROTEIN ANTI-SILENCING 1"/>
    <property type="match status" value="1"/>
</dbReference>
<organism evidence="5">
    <name type="scientific">Arabidopsis lyrata subsp. lyrata</name>
    <name type="common">Lyre-leaved rock-cress</name>
    <dbReference type="NCBI Taxonomy" id="81972"/>
    <lineage>
        <taxon>Eukaryota</taxon>
        <taxon>Viridiplantae</taxon>
        <taxon>Streptophyta</taxon>
        <taxon>Embryophyta</taxon>
        <taxon>Tracheophyta</taxon>
        <taxon>Spermatophyta</taxon>
        <taxon>Magnoliopsida</taxon>
        <taxon>eudicotyledons</taxon>
        <taxon>Gunneridae</taxon>
        <taxon>Pentapetalae</taxon>
        <taxon>rosids</taxon>
        <taxon>malvids</taxon>
        <taxon>Brassicales</taxon>
        <taxon>Brassicaceae</taxon>
        <taxon>Camelineae</taxon>
        <taxon>Arabidopsis</taxon>
    </lineage>
</organism>
<dbReference type="PROSITE" id="PS51038">
    <property type="entry name" value="BAH"/>
    <property type="match status" value="1"/>
</dbReference>
<dbReference type="AlphaFoldDB" id="D7M412"/>
<dbReference type="Gene3D" id="2.30.30.490">
    <property type="match status" value="1"/>
</dbReference>
<accession>D7M412</accession>
<feature type="transmembrane region" description="Helical" evidence="2">
    <location>
        <begin position="32"/>
        <end position="52"/>
    </location>
</feature>
<evidence type="ECO:0000259" key="3">
    <source>
        <dbReference type="PROSITE" id="PS51038"/>
    </source>
</evidence>
<protein>
    <recommendedName>
        <fullName evidence="3">BAH domain-containing protein</fullName>
    </recommendedName>
</protein>
<dbReference type="eggNOG" id="ENOG502QSH0">
    <property type="taxonomic scope" value="Eukaryota"/>
</dbReference>
<dbReference type="PANTHER" id="PTHR47073:SF8">
    <property type="entry name" value="BAH DOMAIN-CONTAINING PROTEIN"/>
    <property type="match status" value="1"/>
</dbReference>
<dbReference type="InterPro" id="IPR043151">
    <property type="entry name" value="BAH_sf"/>
</dbReference>
<evidence type="ECO:0000313" key="4">
    <source>
        <dbReference type="EMBL" id="EFH50529.1"/>
    </source>
</evidence>
<keyword evidence="2" id="KW-1133">Transmembrane helix</keyword>
<dbReference type="Proteomes" id="UP000008694">
    <property type="component" value="Unassembled WGS sequence"/>
</dbReference>
<keyword evidence="2" id="KW-0472">Membrane</keyword>
<gene>
    <name evidence="4" type="ORF">ARALYDRAFT_910622</name>
</gene>
<evidence type="ECO:0000256" key="2">
    <source>
        <dbReference type="SAM" id="Phobius"/>
    </source>
</evidence>
<feature type="domain" description="BAH" evidence="3">
    <location>
        <begin position="41"/>
        <end position="173"/>
    </location>
</feature>
<evidence type="ECO:0000313" key="5">
    <source>
        <dbReference type="Proteomes" id="UP000008694"/>
    </source>
</evidence>
<dbReference type="GO" id="GO:0003682">
    <property type="term" value="F:chromatin binding"/>
    <property type="evidence" value="ECO:0007669"/>
    <property type="project" value="InterPro"/>
</dbReference>
<dbReference type="STRING" id="81972.D7M412"/>
<proteinExistence type="predicted"/>
<keyword evidence="2" id="KW-0812">Transmembrane</keyword>
<dbReference type="InterPro" id="IPR001025">
    <property type="entry name" value="BAH_dom"/>
</dbReference>
<evidence type="ECO:0000256" key="1">
    <source>
        <dbReference type="SAM" id="MobiDB-lite"/>
    </source>
</evidence>
<reference evidence="5" key="1">
    <citation type="journal article" date="2011" name="Nat. Genet.">
        <title>The Arabidopsis lyrata genome sequence and the basis of rapid genome size change.</title>
        <authorList>
            <person name="Hu T.T."/>
            <person name="Pattyn P."/>
            <person name="Bakker E.G."/>
            <person name="Cao J."/>
            <person name="Cheng J.-F."/>
            <person name="Clark R.M."/>
            <person name="Fahlgren N."/>
            <person name="Fawcett J.A."/>
            <person name="Grimwood J."/>
            <person name="Gundlach H."/>
            <person name="Haberer G."/>
            <person name="Hollister J.D."/>
            <person name="Ossowski S."/>
            <person name="Ottilar R.P."/>
            <person name="Salamov A.A."/>
            <person name="Schneeberger K."/>
            <person name="Spannagl M."/>
            <person name="Wang X."/>
            <person name="Yang L."/>
            <person name="Nasrallah M.E."/>
            <person name="Bergelson J."/>
            <person name="Carrington J.C."/>
            <person name="Gaut B.S."/>
            <person name="Schmutz J."/>
            <person name="Mayer K.F.X."/>
            <person name="Van de Peer Y."/>
            <person name="Grigoriev I.V."/>
            <person name="Nordborg M."/>
            <person name="Weigel D."/>
            <person name="Guo Y.-L."/>
        </authorList>
    </citation>
    <scope>NUCLEOTIDE SEQUENCE [LARGE SCALE GENOMIC DNA]</scope>
    <source>
        <strain evidence="5">cv. MN47</strain>
    </source>
</reference>
<dbReference type="Pfam" id="PF01426">
    <property type="entry name" value="BAH"/>
    <property type="match status" value="1"/>
</dbReference>
<feature type="region of interest" description="Disordered" evidence="1">
    <location>
        <begin position="196"/>
        <end position="218"/>
    </location>
</feature>
<dbReference type="GO" id="GO:0003723">
    <property type="term" value="F:RNA binding"/>
    <property type="evidence" value="ECO:0007669"/>
    <property type="project" value="TreeGrafter"/>
</dbReference>
<dbReference type="EMBL" id="GL348718">
    <property type="protein sequence ID" value="EFH50529.1"/>
    <property type="molecule type" value="Genomic_DNA"/>
</dbReference>
<dbReference type="HOGENOM" id="CLU_1051065_0_0_1"/>
<dbReference type="FunFam" id="2.30.30.490:FF:000017">
    <property type="entry name" value="Bromo-adjacent homology (BAH) domain-containing protein"/>
    <property type="match status" value="1"/>
</dbReference>
<name>D7M412_ARALL</name>
<keyword evidence="5" id="KW-1185">Reference proteome</keyword>
<dbReference type="Gramene" id="scaffold_602679.1">
    <property type="protein sequence ID" value="scaffold_602679.1"/>
    <property type="gene ID" value="scaffold_602679.1"/>
</dbReference>
<sequence length="265" mass="31018">MECLFKDSLSIAVYRRNRFHREWKNQLNSMNLSPIMVLIIVFVTVSGFAIPINKTLDSRGFFVGKIIKMWEHKDQRKNPRRVELLWFFKPSEIMLHLKGIQDVLVNELLLASRIGRGLTNENQLEAISGKCYVLLCTSEDIRNPQPSDEEIKSADFFFRRTFDVGTYKILDKIDDKIAGVDVKFIFNKISCEKQDSLKPKLPSTSGSDRQNSYKKEEECHKRLARKKFTFVEERSNKDYSRLDDDLTTLLVQGEMITKEKKRPRK</sequence>